<dbReference type="Proteomes" id="UP000198417">
    <property type="component" value="Unassembled WGS sequence"/>
</dbReference>
<dbReference type="EMBL" id="FZNN01000035">
    <property type="protein sequence ID" value="SNR84567.1"/>
    <property type="molecule type" value="Genomic_DNA"/>
</dbReference>
<evidence type="ECO:0000313" key="3">
    <source>
        <dbReference type="Proteomes" id="UP000198417"/>
    </source>
</evidence>
<feature type="coiled-coil region" evidence="1">
    <location>
        <begin position="60"/>
        <end position="123"/>
    </location>
</feature>
<keyword evidence="3" id="KW-1185">Reference proteome</keyword>
<proteinExistence type="predicted"/>
<sequence>MAKAIEITKTARGAEIAFPFEYKDAFKAQFPRAKWNADNKTWSVGKASVARLEQLAALVEERYADRLEREEREMTAEEIEKLRRELANADRNIISTRKAVEDLEIARAEIKAMKAGLESKHEELAAIRSERDDAAAAVEQERASVHAIVAHVVDIEDIEAARGEMRRHMKIAKAWASEKYDEAEARLREMRDRLRAAGIECEAVNLALRANRNRPDRDFDNLLGPLDFEVA</sequence>
<name>A0A238ZMH5_9RHOB</name>
<evidence type="ECO:0000256" key="1">
    <source>
        <dbReference type="SAM" id="Coils"/>
    </source>
</evidence>
<dbReference type="OrthoDB" id="7862491at2"/>
<dbReference type="AlphaFoldDB" id="A0A238ZMH5"/>
<dbReference type="RefSeq" id="WP_089273882.1">
    <property type="nucleotide sequence ID" value="NZ_FZNN01000035.1"/>
</dbReference>
<feature type="coiled-coil region" evidence="1">
    <location>
        <begin position="173"/>
        <end position="200"/>
    </location>
</feature>
<reference evidence="2 3" key="1">
    <citation type="submission" date="2017-06" db="EMBL/GenBank/DDBJ databases">
        <authorList>
            <person name="Kim H.J."/>
            <person name="Triplett B.A."/>
        </authorList>
    </citation>
    <scope>NUCLEOTIDE SEQUENCE [LARGE SCALE GENOMIC DNA]</scope>
    <source>
        <strain evidence="2 3">DSM 29052</strain>
    </source>
</reference>
<keyword evidence="1" id="KW-0175">Coiled coil</keyword>
<organism evidence="2 3">
    <name type="scientific">Puniceibacterium sediminis</name>
    <dbReference type="NCBI Taxonomy" id="1608407"/>
    <lineage>
        <taxon>Bacteria</taxon>
        <taxon>Pseudomonadati</taxon>
        <taxon>Pseudomonadota</taxon>
        <taxon>Alphaproteobacteria</taxon>
        <taxon>Rhodobacterales</taxon>
        <taxon>Paracoccaceae</taxon>
        <taxon>Puniceibacterium</taxon>
    </lineage>
</organism>
<accession>A0A238ZMH5</accession>
<evidence type="ECO:0000313" key="2">
    <source>
        <dbReference type="EMBL" id="SNR84567.1"/>
    </source>
</evidence>
<gene>
    <name evidence="2" type="ORF">SAMN06265370_13516</name>
</gene>
<protein>
    <submittedName>
        <fullName evidence="2">Uncharacterized protein</fullName>
    </submittedName>
</protein>